<dbReference type="Proteomes" id="UP000587070">
    <property type="component" value="Unassembled WGS sequence"/>
</dbReference>
<comment type="caution">
    <text evidence="1">The sequence shown here is derived from an EMBL/GenBank/DDBJ whole genome shotgun (WGS) entry which is preliminary data.</text>
</comment>
<keyword evidence="2" id="KW-1185">Reference proteome</keyword>
<dbReference type="EMBL" id="JACIGE010000004">
    <property type="protein sequence ID" value="MBB4247117.1"/>
    <property type="molecule type" value="Genomic_DNA"/>
</dbReference>
<protein>
    <submittedName>
        <fullName evidence="1">Uncharacterized protein</fullName>
    </submittedName>
</protein>
<dbReference type="AlphaFoldDB" id="A0A840FYB7"/>
<evidence type="ECO:0000313" key="1">
    <source>
        <dbReference type="EMBL" id="MBB4247117.1"/>
    </source>
</evidence>
<evidence type="ECO:0000313" key="2">
    <source>
        <dbReference type="Proteomes" id="UP000587070"/>
    </source>
</evidence>
<reference evidence="1 2" key="1">
    <citation type="submission" date="2020-08" db="EMBL/GenBank/DDBJ databases">
        <title>Genome sequencing of Purple Non-Sulfur Bacteria from various extreme environments.</title>
        <authorList>
            <person name="Mayer M."/>
        </authorList>
    </citation>
    <scope>NUCLEOTIDE SEQUENCE [LARGE SCALE GENOMIC DNA]</scope>
    <source>
        <strain evidence="1 2">2761</strain>
    </source>
</reference>
<sequence length="42" mass="4613">MAAQLNGKTRKTALRGGLHTGLSLERFPLFGYHSAFPQPVFP</sequence>
<accession>A0A840FYB7</accession>
<gene>
    <name evidence="1" type="ORF">GGD90_001483</name>
</gene>
<organism evidence="1 2">
    <name type="scientific">Rhodocyclus tenuis</name>
    <name type="common">Rhodospirillum tenue</name>
    <dbReference type="NCBI Taxonomy" id="1066"/>
    <lineage>
        <taxon>Bacteria</taxon>
        <taxon>Pseudomonadati</taxon>
        <taxon>Pseudomonadota</taxon>
        <taxon>Betaproteobacteria</taxon>
        <taxon>Rhodocyclales</taxon>
        <taxon>Rhodocyclaceae</taxon>
        <taxon>Rhodocyclus</taxon>
    </lineage>
</organism>
<name>A0A840FYB7_RHOTE</name>
<proteinExistence type="predicted"/>